<keyword evidence="1" id="KW-0732">Signal</keyword>
<protein>
    <submittedName>
        <fullName evidence="2">Aldouronate transport system substrate-binding protein</fullName>
    </submittedName>
</protein>
<evidence type="ECO:0000313" key="2">
    <source>
        <dbReference type="EMBL" id="MDR6550831.1"/>
    </source>
</evidence>
<dbReference type="SUPFAM" id="SSF53850">
    <property type="entry name" value="Periplasmic binding protein-like II"/>
    <property type="match status" value="1"/>
</dbReference>
<dbReference type="PROSITE" id="PS51257">
    <property type="entry name" value="PROKAR_LIPOPROTEIN"/>
    <property type="match status" value="1"/>
</dbReference>
<dbReference type="InterPro" id="IPR050490">
    <property type="entry name" value="Bact_solute-bd_prot1"/>
</dbReference>
<dbReference type="Gene3D" id="3.40.190.10">
    <property type="entry name" value="Periplasmic binding protein-like II"/>
    <property type="match status" value="2"/>
</dbReference>
<sequence>MGKRKASILAVAATMAFGSLLAACSSNSAQPEGEKKATETKSAEVKGPTAFSMVMEGRGKYLETITDINNDKFVKKLAELTNTAPKIELILQKDYEQKLILKFSSGDIPDVVMSSGGGSSIYGKELAGAVQSNVFMPLDDLLKEYGQNLLKKIPAAAWDRVKYKGQIVAIPEFVSIPNTLSTYIRKDYLDKAGLQPPKTVDEYLNMFRAFKKNGVEQPFLALDKFNLSDQFFGAYDVLPNQFELQGDQVVPKFFKVDAMMKALQTYKTLLDEGLMSKEFPTNNGNNLAQNVYSAKTGMYMLGAKDKLNIEKKLKAAIPDGSIIQTLAPTGPDGKGGSALGQSINRTYLINKKVSKEKAIGIIKFFDWMLTDDADKYFTYGIEGDTYKTENGKVNYKIAETPDEINVEEFRQKDLWFVKDNTFTKSLMLNPLGVPVIDFMKNTLTKEGRDSIVFDPQLDSLVKNPDLNGAFPPLLVGHMVKMIYGQEPISDWPKVIEEYKKKGGDVVIKEATDRYNKKEGVYLPRQ</sequence>
<dbReference type="PANTHER" id="PTHR43649">
    <property type="entry name" value="ARABINOSE-BINDING PROTEIN-RELATED"/>
    <property type="match status" value="1"/>
</dbReference>
<dbReference type="Proteomes" id="UP001267290">
    <property type="component" value="Unassembled WGS sequence"/>
</dbReference>
<evidence type="ECO:0000313" key="3">
    <source>
        <dbReference type="Proteomes" id="UP001267290"/>
    </source>
</evidence>
<keyword evidence="3" id="KW-1185">Reference proteome</keyword>
<dbReference type="EMBL" id="JAVDSB010000002">
    <property type="protein sequence ID" value="MDR6550831.1"/>
    <property type="molecule type" value="Genomic_DNA"/>
</dbReference>
<gene>
    <name evidence="2" type="ORF">J2736_002018</name>
</gene>
<feature type="chain" id="PRO_5046314398" evidence="1">
    <location>
        <begin position="23"/>
        <end position="525"/>
    </location>
</feature>
<accession>A0ABU1NTL8</accession>
<reference evidence="2 3" key="1">
    <citation type="submission" date="2023-07" db="EMBL/GenBank/DDBJ databases">
        <title>Sorghum-associated microbial communities from plants grown in Nebraska, USA.</title>
        <authorList>
            <person name="Schachtman D."/>
        </authorList>
    </citation>
    <scope>NUCLEOTIDE SEQUENCE [LARGE SCALE GENOMIC DNA]</scope>
    <source>
        <strain evidence="2 3">CC258</strain>
    </source>
</reference>
<proteinExistence type="predicted"/>
<dbReference type="PANTHER" id="PTHR43649:SF12">
    <property type="entry name" value="DIACETYLCHITOBIOSE BINDING PROTEIN DASA"/>
    <property type="match status" value="1"/>
</dbReference>
<dbReference type="RefSeq" id="WP_310225973.1">
    <property type="nucleotide sequence ID" value="NZ_JAVDSB010000002.1"/>
</dbReference>
<evidence type="ECO:0000256" key="1">
    <source>
        <dbReference type="SAM" id="SignalP"/>
    </source>
</evidence>
<comment type="caution">
    <text evidence="2">The sequence shown here is derived from an EMBL/GenBank/DDBJ whole genome shotgun (WGS) entry which is preliminary data.</text>
</comment>
<feature type="signal peptide" evidence="1">
    <location>
        <begin position="1"/>
        <end position="22"/>
    </location>
</feature>
<name>A0ABU1NTL8_9BACL</name>
<organism evidence="2 3">
    <name type="scientific">Paenibacillus qinlingensis</name>
    <dbReference type="NCBI Taxonomy" id="1837343"/>
    <lineage>
        <taxon>Bacteria</taxon>
        <taxon>Bacillati</taxon>
        <taxon>Bacillota</taxon>
        <taxon>Bacilli</taxon>
        <taxon>Bacillales</taxon>
        <taxon>Paenibacillaceae</taxon>
        <taxon>Paenibacillus</taxon>
    </lineage>
</organism>